<feature type="transmembrane region" description="Helical" evidence="1">
    <location>
        <begin position="304"/>
        <end position="322"/>
    </location>
</feature>
<dbReference type="KEGG" id="fpl:Ferp_0970"/>
<evidence type="ECO:0000256" key="1">
    <source>
        <dbReference type="SAM" id="Phobius"/>
    </source>
</evidence>
<feature type="transmembrane region" description="Helical" evidence="1">
    <location>
        <begin position="331"/>
        <end position="349"/>
    </location>
</feature>
<dbReference type="InterPro" id="IPR038731">
    <property type="entry name" value="RgtA/B/C-like"/>
</dbReference>
<dbReference type="eggNOG" id="arCOG00562">
    <property type="taxonomic scope" value="Archaea"/>
</dbReference>
<proteinExistence type="predicted"/>
<feature type="transmembrane region" description="Helical" evidence="1">
    <location>
        <begin position="191"/>
        <end position="209"/>
    </location>
</feature>
<sequence length="449" mass="52819">MKKVLMALLIIAAITRFYALTDRPMDHDESVHAYLSYVFMKSGYYEYDPAFHGPFIYLTTGFLFKLFGDSEFVARALVATFSIFSIYVAYLFRRYVGNGWILFALILIFSPSILYYSRYFRNDMIVLPSFLAAVYFYFRYAESKKVVFAGLSSFFLALMICSKENGFIYLGTLLSFILLKRKFVFWRDIDFKAISLSAFVFFFIVSFYYTTAFTNFFGLIKAFTASIQHWVEMHEKKDHWKPIYYYSKILIKYEFFVLGLFLASLYQAAERIKKKKVSTIEAFALYWAVTALLAYHVLSHKVPWLTVHLVAPMAFLSSLYSAKLLSEWRKYVVTAVLFVNVAVGFYLTYVDYNNTEHDLIYIQVQPSAVELAERIAKATNIIVYEPNNDYWPLPWYLRKENVPFSSKFYPYDNVVTSEREMKNLLEKGYTLDGRYEIRPGYYMVWMKKG</sequence>
<name>D3RXC1_FERPA</name>
<evidence type="ECO:0000313" key="3">
    <source>
        <dbReference type="EMBL" id="ADC65134.1"/>
    </source>
</evidence>
<keyword evidence="1" id="KW-0472">Membrane</keyword>
<feature type="transmembrane region" description="Helical" evidence="1">
    <location>
        <begin position="124"/>
        <end position="140"/>
    </location>
</feature>
<dbReference type="PaxDb" id="589924-Ferp_0970"/>
<evidence type="ECO:0000313" key="4">
    <source>
        <dbReference type="Proteomes" id="UP000002613"/>
    </source>
</evidence>
<protein>
    <recommendedName>
        <fullName evidence="2">Glycosyltransferase RgtA/B/C/D-like domain-containing protein</fullName>
    </recommendedName>
</protein>
<feature type="transmembrane region" description="Helical" evidence="1">
    <location>
        <begin position="50"/>
        <end position="67"/>
    </location>
</feature>
<keyword evidence="4" id="KW-1185">Reference proteome</keyword>
<accession>D3RXC1</accession>
<feature type="transmembrane region" description="Helical" evidence="1">
    <location>
        <begin position="146"/>
        <end position="179"/>
    </location>
</feature>
<dbReference type="NCBIfam" id="TIGR03663">
    <property type="entry name" value="flippase activity-associated protein Agl23"/>
    <property type="match status" value="1"/>
</dbReference>
<dbReference type="PANTHER" id="PTHR41710:SF2">
    <property type="entry name" value="GLYCOSYL TRANSFERASE FAMILY 39_83 DOMAIN-CONTAINING PROTEIN"/>
    <property type="match status" value="1"/>
</dbReference>
<dbReference type="Pfam" id="PF13231">
    <property type="entry name" value="PMT_2"/>
    <property type="match status" value="1"/>
</dbReference>
<dbReference type="RefSeq" id="WP_012965477.1">
    <property type="nucleotide sequence ID" value="NC_013849.1"/>
</dbReference>
<feature type="transmembrane region" description="Helical" evidence="1">
    <location>
        <begin position="72"/>
        <end position="92"/>
    </location>
</feature>
<dbReference type="OrthoDB" id="313515at2157"/>
<dbReference type="PANTHER" id="PTHR41710">
    <property type="entry name" value="GLYCOSYL TRANSFERASE, FAMILY 39"/>
    <property type="match status" value="1"/>
</dbReference>
<keyword evidence="1" id="KW-0812">Transmembrane</keyword>
<dbReference type="AlphaFoldDB" id="D3RXC1"/>
<feature type="transmembrane region" description="Helical" evidence="1">
    <location>
        <begin position="243"/>
        <end position="266"/>
    </location>
</feature>
<reference evidence="3 4" key="2">
    <citation type="journal article" date="2011" name="Stand. Genomic Sci.">
        <title>Complete genome sequence of Ferroglobus placidus AEDII12DO.</title>
        <authorList>
            <person name="Anderson I."/>
            <person name="Risso C."/>
            <person name="Holmes D."/>
            <person name="Lucas S."/>
            <person name="Copeland A."/>
            <person name="Lapidus A."/>
            <person name="Cheng J.F."/>
            <person name="Bruce D."/>
            <person name="Goodwin L."/>
            <person name="Pitluck S."/>
            <person name="Saunders E."/>
            <person name="Brettin T."/>
            <person name="Detter J.C."/>
            <person name="Han C."/>
            <person name="Tapia R."/>
            <person name="Larimer F."/>
            <person name="Land M."/>
            <person name="Hauser L."/>
            <person name="Woyke T."/>
            <person name="Lovley D."/>
            <person name="Kyrpides N."/>
            <person name="Ivanova N."/>
        </authorList>
    </citation>
    <scope>NUCLEOTIDE SEQUENCE [LARGE SCALE GENOMIC DNA]</scope>
    <source>
        <strain evidence="4">DSM 10642 / AEDII12DO</strain>
    </source>
</reference>
<dbReference type="GeneID" id="8778478"/>
<organism evidence="3 4">
    <name type="scientific">Ferroglobus placidus (strain DSM 10642 / AEDII12DO)</name>
    <dbReference type="NCBI Taxonomy" id="589924"/>
    <lineage>
        <taxon>Archaea</taxon>
        <taxon>Methanobacteriati</taxon>
        <taxon>Methanobacteriota</taxon>
        <taxon>Archaeoglobi</taxon>
        <taxon>Archaeoglobales</taxon>
        <taxon>Archaeoglobaceae</taxon>
        <taxon>Ferroglobus</taxon>
    </lineage>
</organism>
<dbReference type="EMBL" id="CP001899">
    <property type="protein sequence ID" value="ADC65134.1"/>
    <property type="molecule type" value="Genomic_DNA"/>
</dbReference>
<evidence type="ECO:0000259" key="2">
    <source>
        <dbReference type="Pfam" id="PF13231"/>
    </source>
</evidence>
<feature type="domain" description="Glycosyltransferase RgtA/B/C/D-like" evidence="2">
    <location>
        <begin position="52"/>
        <end position="202"/>
    </location>
</feature>
<feature type="transmembrane region" description="Helical" evidence="1">
    <location>
        <begin position="98"/>
        <end position="117"/>
    </location>
</feature>
<dbReference type="HOGENOM" id="CLU_021313_0_0_2"/>
<dbReference type="STRING" id="589924.Ferp_0970"/>
<keyword evidence="1" id="KW-1133">Transmembrane helix</keyword>
<feature type="transmembrane region" description="Helical" evidence="1">
    <location>
        <begin position="278"/>
        <end position="298"/>
    </location>
</feature>
<reference evidence="4" key="1">
    <citation type="submission" date="2010-02" db="EMBL/GenBank/DDBJ databases">
        <title>Complete sequence of Ferroglobus placidus DSM 10642.</title>
        <authorList>
            <consortium name="US DOE Joint Genome Institute"/>
            <person name="Lucas S."/>
            <person name="Copeland A."/>
            <person name="Lapidus A."/>
            <person name="Cheng J.-F."/>
            <person name="Bruce D."/>
            <person name="Goodwin L."/>
            <person name="Pitluck S."/>
            <person name="Saunders E."/>
            <person name="Brettin T."/>
            <person name="Detter J.C."/>
            <person name="Han C."/>
            <person name="Tapia R."/>
            <person name="Larimer F."/>
            <person name="Land M."/>
            <person name="Hauser L."/>
            <person name="Kyrpides N."/>
            <person name="Ivanova N."/>
            <person name="Holmes D."/>
            <person name="Lovley D."/>
            <person name="Kyrpides N."/>
            <person name="Anderson I.J."/>
            <person name="Woyke T."/>
        </authorList>
    </citation>
    <scope>NUCLEOTIDE SEQUENCE [LARGE SCALE GENOMIC DNA]</scope>
    <source>
        <strain evidence="4">DSM 10642 / AEDII12DO</strain>
    </source>
</reference>
<dbReference type="Proteomes" id="UP000002613">
    <property type="component" value="Chromosome"/>
</dbReference>
<dbReference type="InterPro" id="IPR019962">
    <property type="entry name" value="CHP03663"/>
</dbReference>
<gene>
    <name evidence="3" type="ordered locus">Ferp_0970</name>
</gene>